<gene>
    <name evidence="1" type="ORF">H9742_00075</name>
</gene>
<organism evidence="1 2">
    <name type="scientific">Candidatus Acetatifactor stercoripullorum</name>
    <dbReference type="NCBI Taxonomy" id="2838414"/>
    <lineage>
        <taxon>Bacteria</taxon>
        <taxon>Bacillati</taxon>
        <taxon>Bacillota</taxon>
        <taxon>Clostridia</taxon>
        <taxon>Lachnospirales</taxon>
        <taxon>Lachnospiraceae</taxon>
        <taxon>Acetatifactor</taxon>
    </lineage>
</organism>
<evidence type="ECO:0000313" key="2">
    <source>
        <dbReference type="Proteomes" id="UP000824265"/>
    </source>
</evidence>
<dbReference type="EMBL" id="DXGH01000001">
    <property type="protein sequence ID" value="HIW79918.1"/>
    <property type="molecule type" value="Genomic_DNA"/>
</dbReference>
<comment type="caution">
    <text evidence="1">The sequence shown here is derived from an EMBL/GenBank/DDBJ whole genome shotgun (WGS) entry which is preliminary data.</text>
</comment>
<dbReference type="Proteomes" id="UP000824265">
    <property type="component" value="Unassembled WGS sequence"/>
</dbReference>
<sequence length="74" mass="8601">MTRTIRLTPDEVQHFVDVTTKCDFDIDIFYNRYTVDAKSFLGVYGLDFTKPLTVSYDGYNEALEKMLKEYAIAC</sequence>
<dbReference type="SUPFAM" id="SSF55594">
    <property type="entry name" value="HPr-like"/>
    <property type="match status" value="1"/>
</dbReference>
<reference evidence="1" key="2">
    <citation type="submission" date="2021-04" db="EMBL/GenBank/DDBJ databases">
        <authorList>
            <person name="Gilroy R."/>
        </authorList>
    </citation>
    <scope>NUCLEOTIDE SEQUENCE</scope>
    <source>
        <strain evidence="1">CHK195-6426</strain>
    </source>
</reference>
<name>A0A9D1UAA8_9FIRM</name>
<dbReference type="InterPro" id="IPR035895">
    <property type="entry name" value="HPr-like_sf"/>
</dbReference>
<dbReference type="Gene3D" id="3.30.1340.10">
    <property type="entry name" value="HPr-like"/>
    <property type="match status" value="1"/>
</dbReference>
<reference evidence="1" key="1">
    <citation type="journal article" date="2021" name="PeerJ">
        <title>Extensive microbial diversity within the chicken gut microbiome revealed by metagenomics and culture.</title>
        <authorList>
            <person name="Gilroy R."/>
            <person name="Ravi A."/>
            <person name="Getino M."/>
            <person name="Pursley I."/>
            <person name="Horton D.L."/>
            <person name="Alikhan N.F."/>
            <person name="Baker D."/>
            <person name="Gharbi K."/>
            <person name="Hall N."/>
            <person name="Watson M."/>
            <person name="Adriaenssens E.M."/>
            <person name="Foster-Nyarko E."/>
            <person name="Jarju S."/>
            <person name="Secka A."/>
            <person name="Antonio M."/>
            <person name="Oren A."/>
            <person name="Chaudhuri R.R."/>
            <person name="La Ragione R."/>
            <person name="Hildebrand F."/>
            <person name="Pallen M.J."/>
        </authorList>
    </citation>
    <scope>NUCLEOTIDE SEQUENCE</scope>
    <source>
        <strain evidence="1">CHK195-6426</strain>
    </source>
</reference>
<proteinExistence type="predicted"/>
<dbReference type="RefSeq" id="WP_318704784.1">
    <property type="nucleotide sequence ID" value="NZ_CALWMU010000023.1"/>
</dbReference>
<accession>A0A9D1UAA8</accession>
<evidence type="ECO:0000313" key="1">
    <source>
        <dbReference type="EMBL" id="HIW79918.1"/>
    </source>
</evidence>
<dbReference type="AlphaFoldDB" id="A0A9D1UAA8"/>
<protein>
    <submittedName>
        <fullName evidence="1">HPr family phosphocarrier protein</fullName>
    </submittedName>
</protein>